<dbReference type="EMBL" id="CAJNJA010023739">
    <property type="protein sequence ID" value="CAE7515604.1"/>
    <property type="molecule type" value="Genomic_DNA"/>
</dbReference>
<evidence type="ECO:0000313" key="6">
    <source>
        <dbReference type="EMBL" id="CAE7515604.1"/>
    </source>
</evidence>
<comment type="similarity">
    <text evidence="1">Belongs to the bacterial ribosomal protein bL9 family.</text>
</comment>
<feature type="compositionally biased region" description="Acidic residues" evidence="4">
    <location>
        <begin position="251"/>
        <end position="265"/>
    </location>
</feature>
<dbReference type="AlphaFoldDB" id="A0A812T9T0"/>
<proteinExistence type="inferred from homology"/>
<evidence type="ECO:0000256" key="4">
    <source>
        <dbReference type="SAM" id="MobiDB-lite"/>
    </source>
</evidence>
<keyword evidence="7" id="KW-1185">Reference proteome</keyword>
<accession>A0A812T9T0</accession>
<dbReference type="Gene3D" id="3.40.5.10">
    <property type="entry name" value="Ribosomal protein L9, N-terminal domain"/>
    <property type="match status" value="1"/>
</dbReference>
<evidence type="ECO:0000313" key="7">
    <source>
        <dbReference type="Proteomes" id="UP000601435"/>
    </source>
</evidence>
<gene>
    <name evidence="6" type="primary">rplI</name>
    <name evidence="6" type="ORF">SNEC2469_LOCUS14742</name>
</gene>
<name>A0A812T9T0_9DINO</name>
<evidence type="ECO:0000259" key="5">
    <source>
        <dbReference type="Pfam" id="PF01281"/>
    </source>
</evidence>
<organism evidence="6 7">
    <name type="scientific">Symbiodinium necroappetens</name>
    <dbReference type="NCBI Taxonomy" id="1628268"/>
    <lineage>
        <taxon>Eukaryota</taxon>
        <taxon>Sar</taxon>
        <taxon>Alveolata</taxon>
        <taxon>Dinophyceae</taxon>
        <taxon>Suessiales</taxon>
        <taxon>Symbiodiniaceae</taxon>
        <taxon>Symbiodinium</taxon>
    </lineage>
</organism>
<feature type="domain" description="Ribosomal protein L9" evidence="5">
    <location>
        <begin position="60"/>
        <end position="104"/>
    </location>
</feature>
<reference evidence="6" key="1">
    <citation type="submission" date="2021-02" db="EMBL/GenBank/DDBJ databases">
        <authorList>
            <person name="Dougan E. K."/>
            <person name="Rhodes N."/>
            <person name="Thang M."/>
            <person name="Chan C."/>
        </authorList>
    </citation>
    <scope>NUCLEOTIDE SEQUENCE</scope>
</reference>
<evidence type="ECO:0000256" key="1">
    <source>
        <dbReference type="ARBA" id="ARBA00010605"/>
    </source>
</evidence>
<dbReference type="GO" id="GO:1990904">
    <property type="term" value="C:ribonucleoprotein complex"/>
    <property type="evidence" value="ECO:0007669"/>
    <property type="project" value="UniProtKB-KW"/>
</dbReference>
<sequence>MPIVLLHPLHGIKTRVRSGCRWCIWYQQRRWWFDPDATRKAHDKPAVVGTKYIFIKSQVPVVLLQTIRGVGTKGQIVHVRRGYARHVLVPKGLAAFGTWENIDAFADPTLIADPTLKARAATERGQLPFDWVGDVRLRFVRPAREDQSMALLEPVSKWDVLEDLSTNHELDLLPGNLDIPDGGLNRAGLHEVAVSIPFRNPETAAGKYTILVDVISKQSQDEELQREEMKKAVEQGMSYKLVQRGGAVQDLADEDDAGDEEEFVE</sequence>
<feature type="region of interest" description="Disordered" evidence="4">
    <location>
        <begin position="245"/>
        <end position="265"/>
    </location>
</feature>
<dbReference type="Proteomes" id="UP000601435">
    <property type="component" value="Unassembled WGS sequence"/>
</dbReference>
<dbReference type="InterPro" id="IPR036935">
    <property type="entry name" value="Ribosomal_bL9_N_sf"/>
</dbReference>
<dbReference type="OrthoDB" id="10252354at2759"/>
<dbReference type="PANTHER" id="PTHR21368">
    <property type="entry name" value="50S RIBOSOMAL PROTEIN L9"/>
    <property type="match status" value="1"/>
</dbReference>
<dbReference type="InterPro" id="IPR000244">
    <property type="entry name" value="Ribosomal_bL9"/>
</dbReference>
<dbReference type="GO" id="GO:0003735">
    <property type="term" value="F:structural constituent of ribosome"/>
    <property type="evidence" value="ECO:0007669"/>
    <property type="project" value="InterPro"/>
</dbReference>
<evidence type="ECO:0000256" key="2">
    <source>
        <dbReference type="ARBA" id="ARBA00022980"/>
    </source>
</evidence>
<keyword evidence="3" id="KW-0687">Ribonucleoprotein</keyword>
<dbReference type="InterPro" id="IPR009027">
    <property type="entry name" value="Ribosomal_bL9/RNase_H1_N"/>
</dbReference>
<dbReference type="Pfam" id="PF01281">
    <property type="entry name" value="Ribosomal_L9_N"/>
    <property type="match status" value="1"/>
</dbReference>
<comment type="caution">
    <text evidence="6">The sequence shown here is derived from an EMBL/GenBank/DDBJ whole genome shotgun (WGS) entry which is preliminary data.</text>
</comment>
<keyword evidence="2" id="KW-0689">Ribosomal protein</keyword>
<dbReference type="GO" id="GO:0005840">
    <property type="term" value="C:ribosome"/>
    <property type="evidence" value="ECO:0007669"/>
    <property type="project" value="UniProtKB-KW"/>
</dbReference>
<evidence type="ECO:0000256" key="3">
    <source>
        <dbReference type="ARBA" id="ARBA00023274"/>
    </source>
</evidence>
<dbReference type="SUPFAM" id="SSF55658">
    <property type="entry name" value="L9 N-domain-like"/>
    <property type="match status" value="1"/>
</dbReference>
<dbReference type="InterPro" id="IPR020070">
    <property type="entry name" value="Ribosomal_bL9_N"/>
</dbReference>
<protein>
    <submittedName>
        <fullName evidence="6">RplI protein</fullName>
    </submittedName>
</protein>
<dbReference type="GO" id="GO:0006412">
    <property type="term" value="P:translation"/>
    <property type="evidence" value="ECO:0007669"/>
    <property type="project" value="InterPro"/>
</dbReference>